<comment type="caution">
    <text evidence="1">The sequence shown here is derived from an EMBL/GenBank/DDBJ whole genome shotgun (WGS) entry which is preliminary data.</text>
</comment>
<evidence type="ECO:0000313" key="2">
    <source>
        <dbReference type="Proteomes" id="UP001594351"/>
    </source>
</evidence>
<protein>
    <submittedName>
        <fullName evidence="1">Uncharacterized protein</fullName>
    </submittedName>
</protein>
<name>A0ABV6YUH2_UNCC1</name>
<dbReference type="Proteomes" id="UP001594351">
    <property type="component" value="Unassembled WGS sequence"/>
</dbReference>
<accession>A0ABV6YUH2</accession>
<evidence type="ECO:0000313" key="1">
    <source>
        <dbReference type="EMBL" id="MFC1849825.1"/>
    </source>
</evidence>
<organism evidence="1 2">
    <name type="scientific">candidate division CSSED10-310 bacterium</name>
    <dbReference type="NCBI Taxonomy" id="2855610"/>
    <lineage>
        <taxon>Bacteria</taxon>
        <taxon>Bacteria division CSSED10-310</taxon>
    </lineage>
</organism>
<reference evidence="1 2" key="1">
    <citation type="submission" date="2024-09" db="EMBL/GenBank/DDBJ databases">
        <title>Laminarin stimulates single cell rates of sulfate reduction while oxygen inhibits transcriptomic activity in coastal marine sediment.</title>
        <authorList>
            <person name="Lindsay M."/>
            <person name="Orcutt B."/>
            <person name="Emerson D."/>
            <person name="Stepanauskas R."/>
            <person name="D'Angelo T."/>
        </authorList>
    </citation>
    <scope>NUCLEOTIDE SEQUENCE [LARGE SCALE GENOMIC DNA]</scope>
    <source>
        <strain evidence="1">SAG AM-311-K15</strain>
    </source>
</reference>
<dbReference type="EMBL" id="JBHPBY010000061">
    <property type="protein sequence ID" value="MFC1849825.1"/>
    <property type="molecule type" value="Genomic_DNA"/>
</dbReference>
<proteinExistence type="predicted"/>
<gene>
    <name evidence="1" type="ORF">ACFL27_06415</name>
</gene>
<keyword evidence="2" id="KW-1185">Reference proteome</keyword>
<sequence length="45" mass="5121">MRKGIFFFFLLVSWTLDVTAGGLRQNYFGSTVPGAWAKYEMKAQS</sequence>